<proteinExistence type="predicted"/>
<dbReference type="PANTHER" id="PTHR37948:SF1">
    <property type="entry name" value="BLL5189 PROTEIN"/>
    <property type="match status" value="1"/>
</dbReference>
<feature type="compositionally biased region" description="Low complexity" evidence="1">
    <location>
        <begin position="88"/>
        <end position="104"/>
    </location>
</feature>
<sequence length="230" mass="25326">MSEYEARRLANIKRNQALVQELGLEDSASAAAAKPKPRQHRPPKRRKLEPAAPTRSSARIARAGTRPLYNDDDEATDRSSKPSRRPTRTTTATTTTSPSPSPSTVDVPALRLRWTAWTPTAPPPTRDAHGTFHFASHPTFTPNKSPEEMLREGCFGGSYFRPLHSRALATTIADDWRELPASWTAGLDVDRYLTNATYDASANKYGVACGQSIEEWEAAGWIAHEWDGGG</sequence>
<feature type="compositionally biased region" description="Basic residues" evidence="1">
    <location>
        <begin position="35"/>
        <end position="47"/>
    </location>
</feature>
<evidence type="ECO:0000313" key="3">
    <source>
        <dbReference type="Proteomes" id="UP001521184"/>
    </source>
</evidence>
<protein>
    <submittedName>
        <fullName evidence="2">Uncharacterized protein</fullName>
    </submittedName>
</protein>
<evidence type="ECO:0000256" key="1">
    <source>
        <dbReference type="SAM" id="MobiDB-lite"/>
    </source>
</evidence>
<gene>
    <name evidence="2" type="ORF">SLS58_010958</name>
</gene>
<feature type="region of interest" description="Disordered" evidence="1">
    <location>
        <begin position="26"/>
        <end position="107"/>
    </location>
</feature>
<organism evidence="2 3">
    <name type="scientific">Diplodia intermedia</name>
    <dbReference type="NCBI Taxonomy" id="856260"/>
    <lineage>
        <taxon>Eukaryota</taxon>
        <taxon>Fungi</taxon>
        <taxon>Dikarya</taxon>
        <taxon>Ascomycota</taxon>
        <taxon>Pezizomycotina</taxon>
        <taxon>Dothideomycetes</taxon>
        <taxon>Dothideomycetes incertae sedis</taxon>
        <taxon>Botryosphaeriales</taxon>
        <taxon>Botryosphaeriaceae</taxon>
        <taxon>Diplodia</taxon>
    </lineage>
</organism>
<name>A0ABR3T2S7_9PEZI</name>
<accession>A0ABR3T2S7</accession>
<comment type="caution">
    <text evidence="2">The sequence shown here is derived from an EMBL/GenBank/DDBJ whole genome shotgun (WGS) entry which is preliminary data.</text>
</comment>
<dbReference type="PANTHER" id="PTHR37948">
    <property type="entry name" value="ZGC:113208"/>
    <property type="match status" value="1"/>
</dbReference>
<keyword evidence="3" id="KW-1185">Reference proteome</keyword>
<dbReference type="Proteomes" id="UP001521184">
    <property type="component" value="Unassembled WGS sequence"/>
</dbReference>
<evidence type="ECO:0000313" key="2">
    <source>
        <dbReference type="EMBL" id="KAL1633737.1"/>
    </source>
</evidence>
<dbReference type="EMBL" id="JAKEKT020000146">
    <property type="protein sequence ID" value="KAL1633737.1"/>
    <property type="molecule type" value="Genomic_DNA"/>
</dbReference>
<reference evidence="2 3" key="1">
    <citation type="journal article" date="2023" name="Plant Dis.">
        <title>First Report of Diplodia intermedia Causing Canker and Dieback Diseases on Apple Trees in Canada.</title>
        <authorList>
            <person name="Ellouze W."/>
            <person name="Ilyukhin E."/>
            <person name="Sulman M."/>
            <person name="Ali S."/>
        </authorList>
    </citation>
    <scope>NUCLEOTIDE SEQUENCE [LARGE SCALE GENOMIC DNA]</scope>
    <source>
        <strain evidence="2 3">M45-28</strain>
    </source>
</reference>